<dbReference type="FunFam" id="3.30.70.360:FF:000004">
    <property type="entry name" value="Peptidase M20 domain-containing protein 2"/>
    <property type="match status" value="1"/>
</dbReference>
<dbReference type="InterPro" id="IPR036264">
    <property type="entry name" value="Bact_exopeptidase_dim_dom"/>
</dbReference>
<sequence>MIKQDVYDEVQGLEPLCQEICHTLWNHPELSGNERESANFLRKILSEEGFTIENNEHLEHAFIAEYGKGKPVIAILGEYDALPGLSQKADIKKEMVSEDGVGHGCGHHMLGAAATTAAIAIKRFLEKGKQKGTVRFYGCPEEELLSGKVKMAYYHMFDGCDAAVSWHPSDTNMAHDQAYLANASAHFYFHGVSSHAAFAPEQGRSALDAVELMSVGANYLREHVIDRTRIHYSTDSGGFAPNIVPDQASAWYFVRAPHMKDVKSTMERLKKVAQGAAMMTETTVDIEMGCGCCELSTNEAFEDLAYANLIEADGPKYTKEELRFAKELQKTVEQGIIEKGKNLHQVYDEAMILGVSPRDKWKEAELSASSDTGDVSRIMPTCLFTTACWPIGCSPHTWQATASGGTSIGDKGALYASKVAAGIVYDLFTKPQVLAKITKEFRERNKEPYTPMYEE</sequence>
<dbReference type="Gene3D" id="3.30.70.360">
    <property type="match status" value="1"/>
</dbReference>
<dbReference type="RefSeq" id="WP_055258253.1">
    <property type="nucleotide sequence ID" value="NZ_CYXT01000006.1"/>
</dbReference>
<reference evidence="2 3" key="1">
    <citation type="submission" date="2015-09" db="EMBL/GenBank/DDBJ databases">
        <authorList>
            <consortium name="Pathogen Informatics"/>
        </authorList>
    </citation>
    <scope>NUCLEOTIDE SEQUENCE [LARGE SCALE GENOMIC DNA]</scope>
    <source>
        <strain evidence="2 3">2789STDY5608868</strain>
    </source>
</reference>
<organism evidence="2 3">
    <name type="scientific">Anaerostipes hadrus</name>
    <dbReference type="NCBI Taxonomy" id="649756"/>
    <lineage>
        <taxon>Bacteria</taxon>
        <taxon>Bacillati</taxon>
        <taxon>Bacillota</taxon>
        <taxon>Clostridia</taxon>
        <taxon>Lachnospirales</taxon>
        <taxon>Lachnospiraceae</taxon>
        <taxon>Anaerostipes</taxon>
    </lineage>
</organism>
<evidence type="ECO:0000259" key="1">
    <source>
        <dbReference type="Pfam" id="PF07687"/>
    </source>
</evidence>
<dbReference type="PANTHER" id="PTHR30575:SF0">
    <property type="entry name" value="XAA-ARG DIPEPTIDASE"/>
    <property type="match status" value="1"/>
</dbReference>
<dbReference type="AlphaFoldDB" id="A0A173SB70"/>
<dbReference type="GO" id="GO:0071713">
    <property type="term" value="F:para-aminobenzoyl-glutamate hydrolase activity"/>
    <property type="evidence" value="ECO:0007669"/>
    <property type="project" value="TreeGrafter"/>
</dbReference>
<dbReference type="SUPFAM" id="SSF55031">
    <property type="entry name" value="Bacterial exopeptidase dimerisation domain"/>
    <property type="match status" value="1"/>
</dbReference>
<evidence type="ECO:0000313" key="2">
    <source>
        <dbReference type="EMBL" id="CUM87583.1"/>
    </source>
</evidence>
<dbReference type="GO" id="GO:0046657">
    <property type="term" value="P:folic acid catabolic process"/>
    <property type="evidence" value="ECO:0007669"/>
    <property type="project" value="TreeGrafter"/>
</dbReference>
<proteinExistence type="predicted"/>
<dbReference type="Proteomes" id="UP000095598">
    <property type="component" value="Unassembled WGS sequence"/>
</dbReference>
<dbReference type="InterPro" id="IPR017145">
    <property type="entry name" value="Aminobenzoyl-glu_utiliz_pB"/>
</dbReference>
<dbReference type="GO" id="GO:0016805">
    <property type="term" value="F:dipeptidase activity"/>
    <property type="evidence" value="ECO:0007669"/>
    <property type="project" value="TreeGrafter"/>
</dbReference>
<evidence type="ECO:0000313" key="3">
    <source>
        <dbReference type="Proteomes" id="UP000095598"/>
    </source>
</evidence>
<dbReference type="InterPro" id="IPR011650">
    <property type="entry name" value="Peptidase_M20_dimer"/>
</dbReference>
<dbReference type="NCBIfam" id="TIGR01891">
    <property type="entry name" value="amidohydrolases"/>
    <property type="match status" value="1"/>
</dbReference>
<protein>
    <submittedName>
        <fullName evidence="2">Aminobenzoyl-glutamate utilization protein B</fullName>
    </submittedName>
</protein>
<dbReference type="GO" id="GO:0005737">
    <property type="term" value="C:cytoplasm"/>
    <property type="evidence" value="ECO:0007669"/>
    <property type="project" value="TreeGrafter"/>
</dbReference>
<dbReference type="SUPFAM" id="SSF53187">
    <property type="entry name" value="Zn-dependent exopeptidases"/>
    <property type="match status" value="1"/>
</dbReference>
<dbReference type="EMBL" id="CYXT01000006">
    <property type="protein sequence ID" value="CUM87583.1"/>
    <property type="molecule type" value="Genomic_DNA"/>
</dbReference>
<dbReference type="InterPro" id="IPR052030">
    <property type="entry name" value="Peptidase_M20/M20A_hydrolases"/>
</dbReference>
<accession>A0A173SB70</accession>
<dbReference type="PIRSF" id="PIRSF037227">
    <property type="entry name" value="Aminobenzoyl-glu_utiliz_pB"/>
    <property type="match status" value="1"/>
</dbReference>
<name>A0A173SB70_ANAHA</name>
<feature type="domain" description="Peptidase M20 dimerisation" evidence="1">
    <location>
        <begin position="183"/>
        <end position="274"/>
    </location>
</feature>
<dbReference type="Pfam" id="PF07687">
    <property type="entry name" value="M20_dimer"/>
    <property type="match status" value="1"/>
</dbReference>
<dbReference type="Gene3D" id="3.40.630.10">
    <property type="entry name" value="Zn peptidases"/>
    <property type="match status" value="1"/>
</dbReference>
<gene>
    <name evidence="2" type="primary">abgB</name>
    <name evidence="2" type="ORF">ERS852425_01171</name>
</gene>
<dbReference type="InterPro" id="IPR017439">
    <property type="entry name" value="Amidohydrolase"/>
</dbReference>
<dbReference type="PANTHER" id="PTHR30575">
    <property type="entry name" value="PEPTIDASE M20"/>
    <property type="match status" value="1"/>
</dbReference>